<name>A0ABT7ZX34_9FLAO</name>
<reference evidence="1 2" key="1">
    <citation type="journal article" date="2023" name="Int. J. Syst. Evol. Microbiol.">
        <title>Winogradskyella bathintestinalis sp. nov., isolated from the intestine of the deep-sea loosejaw dragonfish, Malacosteus niger.</title>
        <authorList>
            <person name="Uniacke-Lowe S."/>
            <person name="Johnson C.N."/>
            <person name="Stanton C."/>
            <person name="Hill C."/>
            <person name="Ross P."/>
        </authorList>
    </citation>
    <scope>NUCLEOTIDE SEQUENCE [LARGE SCALE GENOMIC DNA]</scope>
    <source>
        <strain evidence="1 2">APC 3343</strain>
    </source>
</reference>
<comment type="caution">
    <text evidence="1">The sequence shown here is derived from an EMBL/GenBank/DDBJ whole genome shotgun (WGS) entry which is preliminary data.</text>
</comment>
<protein>
    <submittedName>
        <fullName evidence="1">Uncharacterized protein</fullName>
    </submittedName>
</protein>
<dbReference type="EMBL" id="JASDDK010000003">
    <property type="protein sequence ID" value="MDN3493298.1"/>
    <property type="molecule type" value="Genomic_DNA"/>
</dbReference>
<evidence type="ECO:0000313" key="1">
    <source>
        <dbReference type="EMBL" id="MDN3493298.1"/>
    </source>
</evidence>
<dbReference type="RefSeq" id="WP_290206949.1">
    <property type="nucleotide sequence ID" value="NZ_JASDDK010000003.1"/>
</dbReference>
<proteinExistence type="predicted"/>
<dbReference type="Proteomes" id="UP001231197">
    <property type="component" value="Unassembled WGS sequence"/>
</dbReference>
<accession>A0ABT7ZX34</accession>
<evidence type="ECO:0000313" key="2">
    <source>
        <dbReference type="Proteomes" id="UP001231197"/>
    </source>
</evidence>
<keyword evidence="2" id="KW-1185">Reference proteome</keyword>
<organism evidence="1 2">
    <name type="scientific">Winogradskyella bathintestinalis</name>
    <dbReference type="NCBI Taxonomy" id="3035208"/>
    <lineage>
        <taxon>Bacteria</taxon>
        <taxon>Pseudomonadati</taxon>
        <taxon>Bacteroidota</taxon>
        <taxon>Flavobacteriia</taxon>
        <taxon>Flavobacteriales</taxon>
        <taxon>Flavobacteriaceae</taxon>
        <taxon>Winogradskyella</taxon>
    </lineage>
</organism>
<gene>
    <name evidence="1" type="ORF">QMA06_11235</name>
</gene>
<sequence>MIPNKPIVIIYYPGKDRCNSTSTSNRMWIKNWFNELENGLDKIAQIKPIYIYKDNEGLKKYKGIVEWKKDPNGTVEHHFFKHHYPCLSFTVISNTGNYISFFSEFAKEHVWQLTREMYK</sequence>